<comment type="caution">
    <text evidence="3">The sequence shown here is derived from an EMBL/GenBank/DDBJ whole genome shotgun (WGS) entry which is preliminary data.</text>
</comment>
<dbReference type="AlphaFoldDB" id="A0AAE8ST87"/>
<organism evidence="3 4">
    <name type="scientific">Cephalotrichum gorgonifer</name>
    <dbReference type="NCBI Taxonomy" id="2041049"/>
    <lineage>
        <taxon>Eukaryota</taxon>
        <taxon>Fungi</taxon>
        <taxon>Dikarya</taxon>
        <taxon>Ascomycota</taxon>
        <taxon>Pezizomycotina</taxon>
        <taxon>Sordariomycetes</taxon>
        <taxon>Hypocreomycetidae</taxon>
        <taxon>Microascales</taxon>
        <taxon>Microascaceae</taxon>
        <taxon>Cephalotrichum</taxon>
    </lineage>
</organism>
<accession>A0AAE8ST87</accession>
<feature type="region of interest" description="Disordered" evidence="1">
    <location>
        <begin position="1"/>
        <end position="47"/>
    </location>
</feature>
<evidence type="ECO:0000259" key="2">
    <source>
        <dbReference type="Pfam" id="PF20516"/>
    </source>
</evidence>
<feature type="domain" description="PD-(D/E)XK nuclease-like" evidence="2">
    <location>
        <begin position="124"/>
        <end position="345"/>
    </location>
</feature>
<name>A0AAE8ST87_9PEZI</name>
<evidence type="ECO:0000313" key="4">
    <source>
        <dbReference type="Proteomes" id="UP001187682"/>
    </source>
</evidence>
<evidence type="ECO:0000256" key="1">
    <source>
        <dbReference type="SAM" id="MobiDB-lite"/>
    </source>
</evidence>
<dbReference type="Pfam" id="PF20516">
    <property type="entry name" value="PDDEXK_12"/>
    <property type="match status" value="1"/>
</dbReference>
<keyword evidence="4" id="KW-1185">Reference proteome</keyword>
<dbReference type="InterPro" id="IPR046797">
    <property type="entry name" value="PDDEXK_12"/>
</dbReference>
<protein>
    <recommendedName>
        <fullName evidence="2">PD-(D/E)XK nuclease-like domain-containing protein</fullName>
    </recommendedName>
</protein>
<proteinExistence type="predicted"/>
<gene>
    <name evidence="3" type="ORF">DNG_02622</name>
</gene>
<feature type="compositionally biased region" description="Basic and acidic residues" evidence="1">
    <location>
        <begin position="1"/>
        <end position="10"/>
    </location>
</feature>
<reference evidence="3" key="1">
    <citation type="submission" date="2018-03" db="EMBL/GenBank/DDBJ databases">
        <authorList>
            <person name="Guldener U."/>
        </authorList>
    </citation>
    <scope>NUCLEOTIDE SEQUENCE</scope>
</reference>
<dbReference type="EMBL" id="ONZQ02000003">
    <property type="protein sequence ID" value="SPN99771.1"/>
    <property type="molecule type" value="Genomic_DNA"/>
</dbReference>
<evidence type="ECO:0000313" key="3">
    <source>
        <dbReference type="EMBL" id="SPN99771.1"/>
    </source>
</evidence>
<dbReference type="Proteomes" id="UP001187682">
    <property type="component" value="Unassembled WGS sequence"/>
</dbReference>
<sequence length="354" mass="39816">MAPKKKEVHMQRVTRSQKKRSGDDLVMSRDAPPSKKPLSTTATAASKQSSSTAEALSLLELAGITLIPLNPELLPPDSHSLYSSLSKISSAGSKTIPVNICAHISTKFDPVLDDQILRDYHLSNEAALQELDLLREIVDEAVRCQCEEVLDADWNCTVQSPLFNIAFKDLASTLKVRARNITGATIVPEYVPRMLKTGEPLQSHKVDFCLALEPERTIMDFIDEHHLQSINQTIYNPLRTRPIAMTIETKSQTPHTTGTPQLAIWAYAWFSRIAQIAPNAHTPAMPLLRIVGHEWYVLWAWKDSESPLRMTVTSDLALGHTRNLHGVYKILASLRRLVKWIEEVFQPWAAERFQ</sequence>